<proteinExistence type="predicted"/>
<evidence type="ECO:0000313" key="2">
    <source>
        <dbReference type="EMBL" id="RZB95316.1"/>
    </source>
</evidence>
<evidence type="ECO:0000313" key="3">
    <source>
        <dbReference type="Proteomes" id="UP000289340"/>
    </source>
</evidence>
<dbReference type="GO" id="GO:0032050">
    <property type="term" value="F:clathrin heavy chain binding"/>
    <property type="evidence" value="ECO:0007669"/>
    <property type="project" value="TreeGrafter"/>
</dbReference>
<sequence length="167" mass="19567">MAEMGRVLEMLPQLQSLIDRVMECYPVGVAAPSFIVQGAMKLIIRDSFVCYTKFRREIVAVLDNLLEMPYRNCIAAFNIYKKAAAQTNELYEWCKAKGLCEGQVELRRDVVHIKGEEEKPLIELEFLFYHREFDMEQHSFDANEGHYHENANDTWRMAVYNPFSEPY</sequence>
<reference evidence="2 3" key="1">
    <citation type="submission" date="2018-09" db="EMBL/GenBank/DDBJ databases">
        <title>A high-quality reference genome of wild soybean provides a powerful tool to mine soybean genomes.</title>
        <authorList>
            <person name="Xie M."/>
            <person name="Chung C.Y.L."/>
            <person name="Li M.-W."/>
            <person name="Wong F.-L."/>
            <person name="Chan T.-F."/>
            <person name="Lam H.-M."/>
        </authorList>
    </citation>
    <scope>NUCLEOTIDE SEQUENCE [LARGE SCALE GENOMIC DNA]</scope>
    <source>
        <strain evidence="3">cv. W05</strain>
        <tissue evidence="2">Hypocotyl of etiolated seedlings</tissue>
    </source>
</reference>
<dbReference type="GO" id="GO:0005545">
    <property type="term" value="F:1-phosphatidylinositol binding"/>
    <property type="evidence" value="ECO:0007669"/>
    <property type="project" value="InterPro"/>
</dbReference>
<feature type="domain" description="AP180 N-terminal homology (ANTH)" evidence="1">
    <location>
        <begin position="3"/>
        <end position="101"/>
    </location>
</feature>
<name>A0A445JA14_GLYSO</name>
<comment type="caution">
    <text evidence="2">The sequence shown here is derived from an EMBL/GenBank/DDBJ whole genome shotgun (WGS) entry which is preliminary data.</text>
</comment>
<keyword evidence="3" id="KW-1185">Reference proteome</keyword>
<dbReference type="GO" id="GO:0005905">
    <property type="term" value="C:clathrin-coated pit"/>
    <property type="evidence" value="ECO:0007669"/>
    <property type="project" value="TreeGrafter"/>
</dbReference>
<dbReference type="PANTHER" id="PTHR22951">
    <property type="entry name" value="CLATHRIN ASSEMBLY PROTEIN"/>
    <property type="match status" value="1"/>
</dbReference>
<protein>
    <submittedName>
        <fullName evidence="2">Putative clathrin assembly protein</fullName>
    </submittedName>
</protein>
<dbReference type="GO" id="GO:0030136">
    <property type="term" value="C:clathrin-coated vesicle"/>
    <property type="evidence" value="ECO:0007669"/>
    <property type="project" value="InterPro"/>
</dbReference>
<dbReference type="Gene3D" id="1.20.58.150">
    <property type="entry name" value="ANTH domain"/>
    <property type="match status" value="1"/>
</dbReference>
<gene>
    <name evidence="2" type="ORF">D0Y65_019635</name>
</gene>
<dbReference type="GO" id="GO:0072583">
    <property type="term" value="P:clathrin-dependent endocytosis"/>
    <property type="evidence" value="ECO:0007669"/>
    <property type="project" value="InterPro"/>
</dbReference>
<dbReference type="Proteomes" id="UP000289340">
    <property type="component" value="Chromosome 8"/>
</dbReference>
<dbReference type="GO" id="GO:0048268">
    <property type="term" value="P:clathrin coat assembly"/>
    <property type="evidence" value="ECO:0007669"/>
    <property type="project" value="InterPro"/>
</dbReference>
<dbReference type="PANTHER" id="PTHR22951:SF22">
    <property type="entry name" value="ENTH DOMAIN-CONTAINING PROTEIN"/>
    <property type="match status" value="1"/>
</dbReference>
<dbReference type="GO" id="GO:0006900">
    <property type="term" value="P:vesicle budding from membrane"/>
    <property type="evidence" value="ECO:0007669"/>
    <property type="project" value="TreeGrafter"/>
</dbReference>
<dbReference type="InterPro" id="IPR014712">
    <property type="entry name" value="ANTH_dom_sf"/>
</dbReference>
<dbReference type="InterPro" id="IPR045192">
    <property type="entry name" value="AP180-like"/>
</dbReference>
<dbReference type="Pfam" id="PF07651">
    <property type="entry name" value="ANTH"/>
    <property type="match status" value="1"/>
</dbReference>
<dbReference type="GO" id="GO:0005546">
    <property type="term" value="F:phosphatidylinositol-4,5-bisphosphate binding"/>
    <property type="evidence" value="ECO:0007669"/>
    <property type="project" value="TreeGrafter"/>
</dbReference>
<dbReference type="EMBL" id="QZWG01000008">
    <property type="protein sequence ID" value="RZB95316.1"/>
    <property type="molecule type" value="Genomic_DNA"/>
</dbReference>
<dbReference type="InterPro" id="IPR011417">
    <property type="entry name" value="ANTH_dom"/>
</dbReference>
<dbReference type="AlphaFoldDB" id="A0A445JA14"/>
<evidence type="ECO:0000259" key="1">
    <source>
        <dbReference type="Pfam" id="PF07651"/>
    </source>
</evidence>
<dbReference type="GO" id="GO:0000149">
    <property type="term" value="F:SNARE binding"/>
    <property type="evidence" value="ECO:0007669"/>
    <property type="project" value="TreeGrafter"/>
</dbReference>
<dbReference type="SUPFAM" id="SSF89009">
    <property type="entry name" value="GAT-like domain"/>
    <property type="match status" value="1"/>
</dbReference>
<accession>A0A445JA14</accession>
<organism evidence="2 3">
    <name type="scientific">Glycine soja</name>
    <name type="common">Wild soybean</name>
    <dbReference type="NCBI Taxonomy" id="3848"/>
    <lineage>
        <taxon>Eukaryota</taxon>
        <taxon>Viridiplantae</taxon>
        <taxon>Streptophyta</taxon>
        <taxon>Embryophyta</taxon>
        <taxon>Tracheophyta</taxon>
        <taxon>Spermatophyta</taxon>
        <taxon>Magnoliopsida</taxon>
        <taxon>eudicotyledons</taxon>
        <taxon>Gunneridae</taxon>
        <taxon>Pentapetalae</taxon>
        <taxon>rosids</taxon>
        <taxon>fabids</taxon>
        <taxon>Fabales</taxon>
        <taxon>Fabaceae</taxon>
        <taxon>Papilionoideae</taxon>
        <taxon>50 kb inversion clade</taxon>
        <taxon>NPAAA clade</taxon>
        <taxon>indigoferoid/millettioid clade</taxon>
        <taxon>Phaseoleae</taxon>
        <taxon>Glycine</taxon>
        <taxon>Glycine subgen. Soja</taxon>
    </lineage>
</organism>